<dbReference type="EMBL" id="BJWH01000029">
    <property type="protein sequence ID" value="GEM00202.1"/>
    <property type="molecule type" value="Genomic_DNA"/>
</dbReference>
<feature type="transmembrane region" description="Helical" evidence="2">
    <location>
        <begin position="113"/>
        <end position="129"/>
    </location>
</feature>
<feature type="transmembrane region" description="Helical" evidence="2">
    <location>
        <begin position="383"/>
        <end position="401"/>
    </location>
</feature>
<evidence type="ECO:0000313" key="3">
    <source>
        <dbReference type="EMBL" id="GEM00202.1"/>
    </source>
</evidence>
<dbReference type="RefSeq" id="WP_146847796.1">
    <property type="nucleotide sequence ID" value="NZ_BJWH01000029.1"/>
</dbReference>
<feature type="transmembrane region" description="Helical" evidence="2">
    <location>
        <begin position="263"/>
        <end position="283"/>
    </location>
</feature>
<evidence type="ECO:0000313" key="4">
    <source>
        <dbReference type="Proteomes" id="UP000321049"/>
    </source>
</evidence>
<feature type="transmembrane region" description="Helical" evidence="2">
    <location>
        <begin position="681"/>
        <end position="702"/>
    </location>
</feature>
<gene>
    <name evidence="3" type="ORF">CTE05_37480</name>
</gene>
<comment type="caution">
    <text evidence="3">The sequence shown here is derived from an EMBL/GenBank/DDBJ whole genome shotgun (WGS) entry which is preliminary data.</text>
</comment>
<proteinExistence type="predicted"/>
<dbReference type="OrthoDB" id="4320047at2"/>
<organism evidence="3 4">
    <name type="scientific">Cellulomonas terrae</name>
    <dbReference type="NCBI Taxonomy" id="311234"/>
    <lineage>
        <taxon>Bacteria</taxon>
        <taxon>Bacillati</taxon>
        <taxon>Actinomycetota</taxon>
        <taxon>Actinomycetes</taxon>
        <taxon>Micrococcales</taxon>
        <taxon>Cellulomonadaceae</taxon>
        <taxon>Cellulomonas</taxon>
    </lineage>
</organism>
<keyword evidence="4" id="KW-1185">Reference proteome</keyword>
<feature type="transmembrane region" description="Helical" evidence="2">
    <location>
        <begin position="553"/>
        <end position="580"/>
    </location>
</feature>
<feature type="transmembrane region" description="Helical" evidence="2">
    <location>
        <begin position="478"/>
        <end position="499"/>
    </location>
</feature>
<feature type="transmembrane region" description="Helical" evidence="2">
    <location>
        <begin position="408"/>
        <end position="427"/>
    </location>
</feature>
<dbReference type="AlphaFoldDB" id="A0A511JQ99"/>
<feature type="transmembrane region" description="Helical" evidence="2">
    <location>
        <begin position="312"/>
        <end position="332"/>
    </location>
</feature>
<accession>A0A511JQ99</accession>
<name>A0A511JQ99_9CELL</name>
<keyword evidence="2" id="KW-1133">Transmembrane helix</keyword>
<feature type="transmembrane region" description="Helical" evidence="2">
    <location>
        <begin position="197"/>
        <end position="218"/>
    </location>
</feature>
<feature type="region of interest" description="Disordered" evidence="1">
    <location>
        <begin position="941"/>
        <end position="961"/>
    </location>
</feature>
<keyword evidence="2" id="KW-0472">Membrane</keyword>
<reference evidence="3 4" key="1">
    <citation type="submission" date="2019-07" db="EMBL/GenBank/DDBJ databases">
        <title>Whole genome shotgun sequence of Cellulomonas terrae NBRC 100819.</title>
        <authorList>
            <person name="Hosoyama A."/>
            <person name="Uohara A."/>
            <person name="Ohji S."/>
            <person name="Ichikawa N."/>
        </authorList>
    </citation>
    <scope>NUCLEOTIDE SEQUENCE [LARGE SCALE GENOMIC DNA]</scope>
    <source>
        <strain evidence="3 4">NBRC 100819</strain>
    </source>
</reference>
<evidence type="ECO:0000256" key="1">
    <source>
        <dbReference type="SAM" id="MobiDB-lite"/>
    </source>
</evidence>
<feature type="transmembrane region" description="Helical" evidence="2">
    <location>
        <begin position="149"/>
        <end position="171"/>
    </location>
</feature>
<feature type="transmembrane region" description="Helical" evidence="2">
    <location>
        <begin position="352"/>
        <end position="371"/>
    </location>
</feature>
<protein>
    <recommendedName>
        <fullName evidence="5">Integral membrane protein</fullName>
    </recommendedName>
</protein>
<feature type="transmembrane region" description="Helical" evidence="2">
    <location>
        <begin position="649"/>
        <end position="669"/>
    </location>
</feature>
<dbReference type="Proteomes" id="UP000321049">
    <property type="component" value="Unassembled WGS sequence"/>
</dbReference>
<evidence type="ECO:0008006" key="5">
    <source>
        <dbReference type="Google" id="ProtNLM"/>
    </source>
</evidence>
<keyword evidence="2" id="KW-0812">Transmembrane</keyword>
<evidence type="ECO:0000256" key="2">
    <source>
        <dbReference type="SAM" id="Phobius"/>
    </source>
</evidence>
<feature type="transmembrane region" description="Helical" evidence="2">
    <location>
        <begin position="439"/>
        <end position="458"/>
    </location>
</feature>
<sequence>MSTPGSAPSGDDRTSPAPHILELRIHGVANTPPAGMLEVGADEVQQLRGDTLGSFWGLTPKASARARRLPRTHQDHVPADVHREAYSWGQMARESAALPKVGTAGLTQRLSRAGWLLLLPLGLANTAYWSRRLTTDVRTFARGAGPIRVFGLGLTLLVVASVLTVSVDLIATQCFDDDGSRCSALPSVLNSLEGFTWSQRLAVLSVLPLAVILLLLWLSAGSRVRYEQPTSTALHETDSAQGWQLAQPGTWSRWGLTSAMARLHFAGGLALIVITLAAADVWGGSSTCRDLGRILGTPECLALDGYVGARPVSAFLFLLGLVVLAYTFRLVWGAQHRTMPTELSGWRPRATIVFALAVGAYLVEVVTLWGWGRAQSPHDGLLGMAFVPATLIAVLLAIALVATTWRAAAGWTWLAWAGVLLLAVYPVAAVLDRSGSERYAGPLAIAGVVVLVVCLRPWRRRGTPEPRESEGWRGAAPAVFLVLALGAVVALTSLVVVAAGDWLNGTAAAQCLAVDTAGGDASELCPAEGSATPATDAAADDRANLLLPPTYPIVAASTVLAFVVTVVLGGATAVWAWCAWRFGRYPGARTVVTGARTGLPEKELDDAAREDHEIVQPAGTLAELFRRPELDNARARTRQAAAAAKRAELLLGCFAFGVLAALVLALWWVSVHEDVETPPDWVTPLISVGLWTIALVWTALVLRVVTQNAPGRPVGLVWDLMCFLPRSAHPFGPPCYAERAVPELAARVRSWLDGDTGPDGAARGQGPEPVVVLSAHSLGAVLAVATIFTEPPERVRGRVGLLTYGAQLRPFFGRFFPELLGPDVLGTVPCPAPRIRWPEPWSLTDEEFPPERVPAGQQAARPESLVARLGGDGTRAHLPAWVSLWRSTDPLGMPVASDGPNFVDRGAEEIDATAFVATVGTHGGYPRTPAYRRAFEEVLQRVRDADPTPSDRAGGTAARDA</sequence>